<name>A0AAE1JVB8_9FABA</name>
<protein>
    <submittedName>
        <fullName evidence="3">Uncharacterized protein</fullName>
    </submittedName>
</protein>
<organism evidence="3 4">
    <name type="scientific">Acacia crassicarpa</name>
    <name type="common">northern wattle</name>
    <dbReference type="NCBI Taxonomy" id="499986"/>
    <lineage>
        <taxon>Eukaryota</taxon>
        <taxon>Viridiplantae</taxon>
        <taxon>Streptophyta</taxon>
        <taxon>Embryophyta</taxon>
        <taxon>Tracheophyta</taxon>
        <taxon>Spermatophyta</taxon>
        <taxon>Magnoliopsida</taxon>
        <taxon>eudicotyledons</taxon>
        <taxon>Gunneridae</taxon>
        <taxon>Pentapetalae</taxon>
        <taxon>rosids</taxon>
        <taxon>fabids</taxon>
        <taxon>Fabales</taxon>
        <taxon>Fabaceae</taxon>
        <taxon>Caesalpinioideae</taxon>
        <taxon>mimosoid clade</taxon>
        <taxon>Acacieae</taxon>
        <taxon>Acacia</taxon>
    </lineage>
</organism>
<proteinExistence type="predicted"/>
<dbReference type="PANTHER" id="PTHR38396">
    <property type="entry name" value="TRANSMEMBRANE PROTEIN"/>
    <property type="match status" value="1"/>
</dbReference>
<feature type="region of interest" description="Disordered" evidence="1">
    <location>
        <begin position="71"/>
        <end position="122"/>
    </location>
</feature>
<dbReference type="EMBL" id="JAWXYG010000004">
    <property type="protein sequence ID" value="KAK4274784.1"/>
    <property type="molecule type" value="Genomic_DNA"/>
</dbReference>
<evidence type="ECO:0000256" key="1">
    <source>
        <dbReference type="SAM" id="MobiDB-lite"/>
    </source>
</evidence>
<reference evidence="3" key="1">
    <citation type="submission" date="2023-10" db="EMBL/GenBank/DDBJ databases">
        <title>Chromosome-level genome of the transformable northern wattle, Acacia crassicarpa.</title>
        <authorList>
            <person name="Massaro I."/>
            <person name="Sinha N.R."/>
            <person name="Poethig S."/>
            <person name="Leichty A.R."/>
        </authorList>
    </citation>
    <scope>NUCLEOTIDE SEQUENCE</scope>
    <source>
        <strain evidence="3">Acra3RX</strain>
        <tissue evidence="3">Leaf</tissue>
    </source>
</reference>
<dbReference type="AlphaFoldDB" id="A0AAE1JVB8"/>
<keyword evidence="2" id="KW-0812">Transmembrane</keyword>
<comment type="caution">
    <text evidence="3">The sequence shown here is derived from an EMBL/GenBank/DDBJ whole genome shotgun (WGS) entry which is preliminary data.</text>
</comment>
<accession>A0AAE1JVB8</accession>
<keyword evidence="4" id="KW-1185">Reference proteome</keyword>
<keyword evidence="2" id="KW-1133">Transmembrane helix</keyword>
<evidence type="ECO:0000256" key="2">
    <source>
        <dbReference type="SAM" id="Phobius"/>
    </source>
</evidence>
<keyword evidence="2" id="KW-0472">Membrane</keyword>
<dbReference type="Proteomes" id="UP001293593">
    <property type="component" value="Unassembled WGS sequence"/>
</dbReference>
<evidence type="ECO:0000313" key="3">
    <source>
        <dbReference type="EMBL" id="KAK4274784.1"/>
    </source>
</evidence>
<evidence type="ECO:0000313" key="4">
    <source>
        <dbReference type="Proteomes" id="UP001293593"/>
    </source>
</evidence>
<feature type="transmembrane region" description="Helical" evidence="2">
    <location>
        <begin position="6"/>
        <end position="26"/>
    </location>
</feature>
<gene>
    <name evidence="3" type="ORF">QN277_017960</name>
</gene>
<dbReference type="PANTHER" id="PTHR38396:SF1">
    <property type="entry name" value="TRANSMEMBRANE PROTEIN"/>
    <property type="match status" value="1"/>
</dbReference>
<feature type="compositionally biased region" description="Polar residues" evidence="1">
    <location>
        <begin position="112"/>
        <end position="122"/>
    </location>
</feature>
<sequence>MSDRTLVPIFVFWAFLTIITPTLVLLSENSKADFDLNGNITDRTKARRMMGEPENDEIRFRTEAQEAMRMVAEEEMAPSPSPNSSQPSYSHHDQGNNTDDGGLKLLSPKIQVEQTGIRSAST</sequence>